<dbReference type="PANTHER" id="PTHR43108">
    <property type="entry name" value="N-ACETYLGLUCOSAMINE-6-SULFATASE FAMILY MEMBER"/>
    <property type="match status" value="1"/>
</dbReference>
<dbReference type="PANTHER" id="PTHR43108:SF16">
    <property type="entry name" value="EXTRACELLULAR SULFATASE SULF-1 HOMOLOG"/>
    <property type="match status" value="1"/>
</dbReference>
<evidence type="ECO:0000313" key="3">
    <source>
        <dbReference type="Proteomes" id="UP000298663"/>
    </source>
</evidence>
<dbReference type="Proteomes" id="UP000298663">
    <property type="component" value="Unassembled WGS sequence"/>
</dbReference>
<comment type="caution">
    <text evidence="2">The sequence shown here is derived from an EMBL/GenBank/DDBJ whole genome shotgun (WGS) entry which is preliminary data.</text>
</comment>
<dbReference type="GO" id="GO:0005539">
    <property type="term" value="F:glycosaminoglycan binding"/>
    <property type="evidence" value="ECO:0007669"/>
    <property type="project" value="TreeGrafter"/>
</dbReference>
<sequence>MVICAEPLRFEGRFWRSAERLLANFRSPLFRFKKRHNLTIDKSWRQTVLIERGKMPKLRKVKDRMLKQKETFNKDLLLEHACLKREFRSPCSKHQKWKCVQTAGGRLRIHKCREPVALRQSCYCPKEGFTKKRRVEKELPPRTIFDLDKSFLPVSLSKDLRRKWQNELLQELFENKITQKNSWFQGTFNKKKRDLPCELSGSCLDDPQLSKIEQRRTKVDEKIGNLRRKLYNLRGVRKRLRHARLTNTSTASECDCEPMEAFPVELWIGSDTDDVHLKAVKKLWPVGRLEESVSRFVSDRTVHLKAVKKLWPTAVHLKGCRRVLTGRLNFRSRPHPSWNQTSQSNRRKARWNSRKWLRHDSKANCNIPQMNCFTHNDQHWRTPPLWPSDLGEFCFCQNSNNNTYWCLRTVNETHNFLYCEFITEFISYYDLNEDPYQVHVIYRTTRRINDYLADEQGLPTGFQHAGSPEQTIESFEIVQNVKRMQPFWFGEMA</sequence>
<comment type="similarity">
    <text evidence="1">Belongs to the sulfatase family.</text>
</comment>
<evidence type="ECO:0008006" key="4">
    <source>
        <dbReference type="Google" id="ProtNLM"/>
    </source>
</evidence>
<gene>
    <name evidence="2" type="ORF">L596_016126</name>
</gene>
<keyword evidence="3" id="KW-1185">Reference proteome</keyword>
<accession>A0A4V6A3A6</accession>
<organism evidence="2 3">
    <name type="scientific">Steinernema carpocapsae</name>
    <name type="common">Entomopathogenic nematode</name>
    <dbReference type="NCBI Taxonomy" id="34508"/>
    <lineage>
        <taxon>Eukaryota</taxon>
        <taxon>Metazoa</taxon>
        <taxon>Ecdysozoa</taxon>
        <taxon>Nematoda</taxon>
        <taxon>Chromadorea</taxon>
        <taxon>Rhabditida</taxon>
        <taxon>Tylenchina</taxon>
        <taxon>Panagrolaimomorpha</taxon>
        <taxon>Strongyloidoidea</taxon>
        <taxon>Steinernematidae</taxon>
        <taxon>Steinernema</taxon>
    </lineage>
</organism>
<dbReference type="GO" id="GO:0008449">
    <property type="term" value="F:N-acetylglucosamine-6-sulfatase activity"/>
    <property type="evidence" value="ECO:0007669"/>
    <property type="project" value="TreeGrafter"/>
</dbReference>
<name>A0A4V6A3A6_STECR</name>
<dbReference type="AlphaFoldDB" id="A0A4V6A3A6"/>
<evidence type="ECO:0000313" key="2">
    <source>
        <dbReference type="EMBL" id="TKR82395.1"/>
    </source>
</evidence>
<reference evidence="2 3" key="1">
    <citation type="journal article" date="2015" name="Genome Biol.">
        <title>Comparative genomics of Steinernema reveals deeply conserved gene regulatory networks.</title>
        <authorList>
            <person name="Dillman A.R."/>
            <person name="Macchietto M."/>
            <person name="Porter C.F."/>
            <person name="Rogers A."/>
            <person name="Williams B."/>
            <person name="Antoshechkin I."/>
            <person name="Lee M.M."/>
            <person name="Goodwin Z."/>
            <person name="Lu X."/>
            <person name="Lewis E.E."/>
            <person name="Goodrich-Blair H."/>
            <person name="Stock S.P."/>
            <person name="Adams B.J."/>
            <person name="Sternberg P.W."/>
            <person name="Mortazavi A."/>
        </authorList>
    </citation>
    <scope>NUCLEOTIDE SEQUENCE [LARGE SCALE GENOMIC DNA]</scope>
    <source>
        <strain evidence="2 3">ALL</strain>
    </source>
</reference>
<evidence type="ECO:0000256" key="1">
    <source>
        <dbReference type="ARBA" id="ARBA00008779"/>
    </source>
</evidence>
<dbReference type="EMBL" id="AZBU02000004">
    <property type="protein sequence ID" value="TKR82395.1"/>
    <property type="molecule type" value="Genomic_DNA"/>
</dbReference>
<proteinExistence type="inferred from homology"/>
<protein>
    <recommendedName>
        <fullName evidence="4">Extracellular sulfatase C-terminal domain-containing protein</fullName>
    </recommendedName>
</protein>
<dbReference type="OrthoDB" id="96314at2759"/>
<reference evidence="2 3" key="2">
    <citation type="journal article" date="2019" name="G3 (Bethesda)">
        <title>Hybrid Assembly of the Genome of the Entomopathogenic Nematode Steinernema carpocapsae Identifies the X-Chromosome.</title>
        <authorList>
            <person name="Serra L."/>
            <person name="Macchietto M."/>
            <person name="Macias-Munoz A."/>
            <person name="McGill C.J."/>
            <person name="Rodriguez I.M."/>
            <person name="Rodriguez B."/>
            <person name="Murad R."/>
            <person name="Mortazavi A."/>
        </authorList>
    </citation>
    <scope>NUCLEOTIDE SEQUENCE [LARGE SCALE GENOMIC DNA]</scope>
    <source>
        <strain evidence="2 3">ALL</strain>
    </source>
</reference>